<gene>
    <name evidence="2" type="ORF">BTO28_06225</name>
</gene>
<organism evidence="2 3">
    <name type="scientific">Domibacillus epiphyticus</name>
    <dbReference type="NCBI Taxonomy" id="1714355"/>
    <lineage>
        <taxon>Bacteria</taxon>
        <taxon>Bacillati</taxon>
        <taxon>Bacillota</taxon>
        <taxon>Bacilli</taxon>
        <taxon>Bacillales</taxon>
        <taxon>Bacillaceae</taxon>
        <taxon>Domibacillus</taxon>
    </lineage>
</organism>
<sequence length="60" mass="7256">MRHYDRWPPWLRQCRFFACRIIVPFCCFQGIRTLFFPTTFDVILLSILILLAAGLHLEWI</sequence>
<dbReference type="EMBL" id="MSFI01000009">
    <property type="protein sequence ID" value="OMP67749.1"/>
    <property type="molecule type" value="Genomic_DNA"/>
</dbReference>
<feature type="transmembrane region" description="Helical" evidence="1">
    <location>
        <begin position="42"/>
        <end position="59"/>
    </location>
</feature>
<keyword evidence="1" id="KW-0812">Transmembrane</keyword>
<evidence type="ECO:0000313" key="2">
    <source>
        <dbReference type="EMBL" id="OMP67749.1"/>
    </source>
</evidence>
<dbReference type="AlphaFoldDB" id="A0A1V2A9S2"/>
<keyword evidence="3" id="KW-1185">Reference proteome</keyword>
<protein>
    <submittedName>
        <fullName evidence="2">Uncharacterized protein</fullName>
    </submittedName>
</protein>
<comment type="caution">
    <text evidence="2">The sequence shown here is derived from an EMBL/GenBank/DDBJ whole genome shotgun (WGS) entry which is preliminary data.</text>
</comment>
<keyword evidence="1" id="KW-1133">Transmembrane helix</keyword>
<accession>A0A1V2A9S2</accession>
<dbReference type="STRING" id="1714355.BTO28_06225"/>
<reference evidence="2 3" key="1">
    <citation type="submission" date="2016-12" db="EMBL/GenBank/DDBJ databases">
        <title>Domibacillus sp. SAB 38T whole genome sequencing.</title>
        <authorList>
            <person name="Verma A."/>
            <person name="Ojha A.K."/>
            <person name="Krishnamurthi S."/>
        </authorList>
    </citation>
    <scope>NUCLEOTIDE SEQUENCE [LARGE SCALE GENOMIC DNA]</scope>
    <source>
        <strain evidence="2 3">SAB 38</strain>
    </source>
</reference>
<evidence type="ECO:0000313" key="3">
    <source>
        <dbReference type="Proteomes" id="UP000188613"/>
    </source>
</evidence>
<dbReference type="Proteomes" id="UP000188613">
    <property type="component" value="Unassembled WGS sequence"/>
</dbReference>
<evidence type="ECO:0000256" key="1">
    <source>
        <dbReference type="SAM" id="Phobius"/>
    </source>
</evidence>
<keyword evidence="1" id="KW-0472">Membrane</keyword>
<proteinExistence type="predicted"/>
<name>A0A1V2A9S2_9BACI</name>